<reference evidence="2" key="1">
    <citation type="submission" date="2021-02" db="EMBL/GenBank/DDBJ databases">
        <authorList>
            <person name="Dougan E. K."/>
            <person name="Rhodes N."/>
            <person name="Thang M."/>
            <person name="Chan C."/>
        </authorList>
    </citation>
    <scope>NUCLEOTIDE SEQUENCE</scope>
</reference>
<dbReference type="SUPFAM" id="SSF53300">
    <property type="entry name" value="vWA-like"/>
    <property type="match status" value="1"/>
</dbReference>
<sequence length="684" mass="73151">MARMMTDFRIDVIPSKDLESPQDMVPILVRLTGPVGTERTASDFCCVLDTSGSMGQEATITGADGTTERHGLSLLDVAKHGVRTVAHSLSSADRLCIVAFSSTADLTLELTAMDEAGKALLEEKLDQLKPHGGTDIWAGLESGLDLLQKGCGALGSGRFGHIMLLTDGESEKRDIIAENLLKYRQKYERLPCTVSTFGFGYCIDSKLLQDLAEIGDGSYCFIPDAGFVGTCFVNTMSNLLVAAARDVLLMIEPKDGAKILSVDAGHEQSQAQVPPYFGGGPSDTTLVRLGTLHYGQSKDVIVRMSAPNPGACLTARAMLITPDSAELQWTEASVCRVKSDWELVEPQLCRAKFVDTIDDIMRQAAGQTGTETVARWGPRPAYRNVTEDQLKTFEECLKALVAEMQASPAAGKPAVTALLEDVAGQALEAISRKDFFMKWGHLYLPSLMFAHRLQQCNNFKDPGVQHYGGSLFESARDAADEMFNKLPAPKASAGCGGALGALTLNMAAYNNRYSGCIDGSCSVSLAHGEQRLVSDLVRGDKVQGAGGAVAEILCVVRQCPADGRAPLVRLPGGALVTAYHPVQVAGDWVFPADLAPVELQTCRAMFNFVLTPGASSLCVNGIPCVVLGHGLQVGAAKHPYYSSARAVDDVANRRGFKEGLVELPENCALRDLETGLVCGLQPEE</sequence>
<dbReference type="Pfam" id="PF14623">
    <property type="entry name" value="Vint"/>
    <property type="match status" value="1"/>
</dbReference>
<dbReference type="InterPro" id="IPR032838">
    <property type="entry name" value="Vwaint_dom"/>
</dbReference>
<dbReference type="EMBL" id="CAJNNV010028126">
    <property type="protein sequence ID" value="CAE8623188.1"/>
    <property type="molecule type" value="Genomic_DNA"/>
</dbReference>
<protein>
    <recommendedName>
        <fullName evidence="1">VWFA domain-containing protein</fullName>
    </recommendedName>
</protein>
<dbReference type="AlphaFoldDB" id="A0A813GDJ0"/>
<accession>A0A813GDJ0</accession>
<dbReference type="InterPro" id="IPR036465">
    <property type="entry name" value="vWFA_dom_sf"/>
</dbReference>
<organism evidence="2 3">
    <name type="scientific">Polarella glacialis</name>
    <name type="common">Dinoflagellate</name>
    <dbReference type="NCBI Taxonomy" id="89957"/>
    <lineage>
        <taxon>Eukaryota</taxon>
        <taxon>Sar</taxon>
        <taxon>Alveolata</taxon>
        <taxon>Dinophyceae</taxon>
        <taxon>Suessiales</taxon>
        <taxon>Suessiaceae</taxon>
        <taxon>Polarella</taxon>
    </lineage>
</organism>
<evidence type="ECO:0000313" key="3">
    <source>
        <dbReference type="Proteomes" id="UP000654075"/>
    </source>
</evidence>
<name>A0A813GDJ0_POLGL</name>
<dbReference type="InterPro" id="IPR039510">
    <property type="entry name" value="Vint_dom"/>
</dbReference>
<gene>
    <name evidence="2" type="ORF">PGLA1383_LOCUS40483</name>
</gene>
<dbReference type="PROSITE" id="PS50234">
    <property type="entry name" value="VWFA"/>
    <property type="match status" value="1"/>
</dbReference>
<dbReference type="SMART" id="SM00327">
    <property type="entry name" value="VWA"/>
    <property type="match status" value="1"/>
</dbReference>
<keyword evidence="3" id="KW-1185">Reference proteome</keyword>
<proteinExistence type="predicted"/>
<dbReference type="OMA" id="WVFPVNA"/>
<dbReference type="Pfam" id="PF13519">
    <property type="entry name" value="VWA_2"/>
    <property type="match status" value="1"/>
</dbReference>
<dbReference type="PANTHER" id="PTHR10579">
    <property type="entry name" value="CALCIUM-ACTIVATED CHLORIDE CHANNEL REGULATOR"/>
    <property type="match status" value="1"/>
</dbReference>
<comment type="caution">
    <text evidence="2">The sequence shown here is derived from an EMBL/GenBank/DDBJ whole genome shotgun (WGS) entry which is preliminary data.</text>
</comment>
<dbReference type="Gene3D" id="3.40.50.410">
    <property type="entry name" value="von Willebrand factor, type A domain"/>
    <property type="match status" value="1"/>
</dbReference>
<dbReference type="Pfam" id="PF14624">
    <property type="entry name" value="Vwaint"/>
    <property type="match status" value="1"/>
</dbReference>
<dbReference type="Proteomes" id="UP000654075">
    <property type="component" value="Unassembled WGS sequence"/>
</dbReference>
<dbReference type="InterPro" id="IPR051266">
    <property type="entry name" value="CLCR"/>
</dbReference>
<dbReference type="PANTHER" id="PTHR10579:SF156">
    <property type="entry name" value="VWFA DOMAIN-CONTAINING PROTEIN"/>
    <property type="match status" value="1"/>
</dbReference>
<dbReference type="InterPro" id="IPR002035">
    <property type="entry name" value="VWF_A"/>
</dbReference>
<dbReference type="OrthoDB" id="10264538at2759"/>
<evidence type="ECO:0000259" key="1">
    <source>
        <dbReference type="PROSITE" id="PS50234"/>
    </source>
</evidence>
<evidence type="ECO:0000313" key="2">
    <source>
        <dbReference type="EMBL" id="CAE8623188.1"/>
    </source>
</evidence>
<feature type="domain" description="VWFA" evidence="1">
    <location>
        <begin position="43"/>
        <end position="236"/>
    </location>
</feature>